<evidence type="ECO:0000256" key="1">
    <source>
        <dbReference type="SAM" id="SignalP"/>
    </source>
</evidence>
<dbReference type="Proteomes" id="UP000029224">
    <property type="component" value="Unassembled WGS sequence"/>
</dbReference>
<accession>A0A090T087</accession>
<reference evidence="2 3" key="2">
    <citation type="submission" date="2014-09" db="EMBL/GenBank/DDBJ databases">
        <authorList>
            <consortium name="NBRP consortium"/>
            <person name="Sawabe T."/>
            <person name="Meirelles P."/>
            <person name="Nakanishi M."/>
            <person name="Sayaka M."/>
            <person name="Hattori M."/>
            <person name="Ohkuma M."/>
        </authorList>
    </citation>
    <scope>NUCLEOTIDE SEQUENCE [LARGE SCALE GENOMIC DNA]</scope>
    <source>
        <strain evidence="2 3">JCM 19240</strain>
    </source>
</reference>
<keyword evidence="1" id="KW-0732">Signal</keyword>
<dbReference type="AlphaFoldDB" id="A0A090T087"/>
<evidence type="ECO:0000313" key="2">
    <source>
        <dbReference type="EMBL" id="GAL32129.1"/>
    </source>
</evidence>
<feature type="signal peptide" evidence="1">
    <location>
        <begin position="1"/>
        <end position="22"/>
    </location>
</feature>
<feature type="chain" id="PRO_5001863722" evidence="1">
    <location>
        <begin position="23"/>
        <end position="160"/>
    </location>
</feature>
<reference evidence="2 3" key="1">
    <citation type="submission" date="2014-09" db="EMBL/GenBank/DDBJ databases">
        <title>Vibrio maritimus JCM 19240. (C210) whole genome shotgun sequence.</title>
        <authorList>
            <person name="Sawabe T."/>
            <person name="Meirelles P."/>
            <person name="Nakanishi M."/>
            <person name="Sayaka M."/>
            <person name="Hattori M."/>
            <person name="Ohkuma M."/>
        </authorList>
    </citation>
    <scope>NUCLEOTIDE SEQUENCE [LARGE SCALE GENOMIC DNA]</scope>
    <source>
        <strain evidence="2 3">JCM 19240</strain>
    </source>
</reference>
<proteinExistence type="predicted"/>
<keyword evidence="3" id="KW-1185">Reference proteome</keyword>
<protein>
    <submittedName>
        <fullName evidence="2">Uncharacterized protein</fullName>
    </submittedName>
</protein>
<gene>
    <name evidence="2" type="ORF">JCM19240_5560</name>
</gene>
<name>A0A090T087_9VIBR</name>
<organism evidence="2 3">
    <name type="scientific">Vibrio maritimus</name>
    <dbReference type="NCBI Taxonomy" id="990268"/>
    <lineage>
        <taxon>Bacteria</taxon>
        <taxon>Pseudomonadati</taxon>
        <taxon>Pseudomonadota</taxon>
        <taxon>Gammaproteobacteria</taxon>
        <taxon>Vibrionales</taxon>
        <taxon>Vibrionaceae</taxon>
        <taxon>Vibrio</taxon>
    </lineage>
</organism>
<comment type="caution">
    <text evidence="2">The sequence shown here is derived from an EMBL/GenBank/DDBJ whole genome shotgun (WGS) entry which is preliminary data.</text>
</comment>
<dbReference type="EMBL" id="BBMT01000001">
    <property type="protein sequence ID" value="GAL32129.1"/>
    <property type="molecule type" value="Genomic_DNA"/>
</dbReference>
<evidence type="ECO:0000313" key="3">
    <source>
        <dbReference type="Proteomes" id="UP000029224"/>
    </source>
</evidence>
<sequence>MKTKPMMSFLGLTLLASTSALASSDSNNDIKFGVEVEGMCGVKIVDGKGVLGTGGQASEDNAQIKVVNNQGLSTIETEVAYTLDPELQQVAGFEESLIMTIGSESKPLTSWQSASTPIESGRVLNVKQKTSFDEMDIPAMNRDDAITTTFTVFCDASTTS</sequence>